<protein>
    <submittedName>
        <fullName evidence="3">TolB, N-terminal,Metallo-beta-lactamase,WD40-like Beta Propeller</fullName>
    </submittedName>
</protein>
<feature type="non-terminal residue" evidence="3">
    <location>
        <position position="443"/>
    </location>
</feature>
<dbReference type="OrthoDB" id="8120714at2759"/>
<dbReference type="PANTHER" id="PTHR36842:SF1">
    <property type="entry name" value="PROTEIN TOLB"/>
    <property type="match status" value="1"/>
</dbReference>
<evidence type="ECO:0000256" key="1">
    <source>
        <dbReference type="ARBA" id="ARBA00009820"/>
    </source>
</evidence>
<accession>A0A5E4N9P1</accession>
<name>A0A5E4N9P1_9HEMI</name>
<dbReference type="EMBL" id="CABPRJ010001675">
    <property type="protein sequence ID" value="VVC39122.1"/>
    <property type="molecule type" value="Genomic_DNA"/>
</dbReference>
<sequence>ISIPVHGEYIHTYAHAKFAKECGVAKAIMIKPGDIINLEDGEKVNSVNVDYFGIDGRLLRYPESNVIKMRRAMRDAGIILVTAVANRRNALLAKPKVYAPGVLEPSEDAFIIQKIIAKVEQAFNLRQTKEIKNKIESSVLSVLKEYLLKKPIVEVCIEKDILYVDIRKKDTLYVDIKKNSTDNINLVVSVSLCNTDLENKLSERMTKVIKKNLSHCGLFSVKHNSTINNDALVTINLSEISDRKLKLSFSLLDAFTTKELISKSMIFSEKEWREISHLVSDMIHDRLTGEKGHFGTKITYIAEEKDNNYKSIRRIAIMNRDGSNIKYLTNGDKFVSTPRFSPNGRGIVYVSYINGESYITLKNLIDNTESVVNVFEGVISAPRFSPDGKSLLVSHSLDGVTNILSLDLNSKRTSKITKNSAINTSPSLSPDQNYMVFSSDISG</sequence>
<dbReference type="InterPro" id="IPR041636">
    <property type="entry name" value="RNase_J_C"/>
</dbReference>
<dbReference type="Gene3D" id="3.40.50.10070">
    <property type="entry name" value="TolB, N-terminal domain"/>
    <property type="match status" value="1"/>
</dbReference>
<dbReference type="AlphaFoldDB" id="A0A5E4N9P1"/>
<dbReference type="Pfam" id="PF17770">
    <property type="entry name" value="RNase_J_C"/>
    <property type="match status" value="1"/>
</dbReference>
<dbReference type="Pfam" id="PF07676">
    <property type="entry name" value="PD40"/>
    <property type="match status" value="3"/>
</dbReference>
<evidence type="ECO:0000259" key="2">
    <source>
        <dbReference type="Pfam" id="PF17770"/>
    </source>
</evidence>
<dbReference type="InterPro" id="IPR036866">
    <property type="entry name" value="RibonucZ/Hydroxyglut_hydro"/>
</dbReference>
<dbReference type="InterPro" id="IPR011042">
    <property type="entry name" value="6-blade_b-propeller_TolB-like"/>
</dbReference>
<dbReference type="SUPFAM" id="SSF69304">
    <property type="entry name" value="Tricorn protease N-terminal domain"/>
    <property type="match status" value="1"/>
</dbReference>
<gene>
    <name evidence="3" type="ORF">CINCED_3A010854</name>
</gene>
<reference evidence="3 4" key="1">
    <citation type="submission" date="2019-08" db="EMBL/GenBank/DDBJ databases">
        <authorList>
            <person name="Alioto T."/>
            <person name="Alioto T."/>
            <person name="Gomez Garrido J."/>
        </authorList>
    </citation>
    <scope>NUCLEOTIDE SEQUENCE [LARGE SCALE GENOMIC DNA]</scope>
</reference>
<organism evidence="3 4">
    <name type="scientific">Cinara cedri</name>
    <dbReference type="NCBI Taxonomy" id="506608"/>
    <lineage>
        <taxon>Eukaryota</taxon>
        <taxon>Metazoa</taxon>
        <taxon>Ecdysozoa</taxon>
        <taxon>Arthropoda</taxon>
        <taxon>Hexapoda</taxon>
        <taxon>Insecta</taxon>
        <taxon>Pterygota</taxon>
        <taxon>Neoptera</taxon>
        <taxon>Paraneoptera</taxon>
        <taxon>Hemiptera</taxon>
        <taxon>Sternorrhyncha</taxon>
        <taxon>Aphidomorpha</taxon>
        <taxon>Aphidoidea</taxon>
        <taxon>Aphididae</taxon>
        <taxon>Lachninae</taxon>
        <taxon>Cinara</taxon>
    </lineage>
</organism>
<feature type="non-terminal residue" evidence="3">
    <location>
        <position position="1"/>
    </location>
</feature>
<dbReference type="SUPFAM" id="SSF52964">
    <property type="entry name" value="TolB, N-terminal domain"/>
    <property type="match status" value="1"/>
</dbReference>
<comment type="similarity">
    <text evidence="1">Belongs to the TolB family.</text>
</comment>
<dbReference type="Gene3D" id="2.120.10.30">
    <property type="entry name" value="TolB, C-terminal domain"/>
    <property type="match status" value="1"/>
</dbReference>
<dbReference type="Gene3D" id="3.10.20.580">
    <property type="match status" value="1"/>
</dbReference>
<dbReference type="Gene3D" id="3.60.15.10">
    <property type="entry name" value="Ribonuclease Z/Hydroxyacylglutathione hydrolase-like"/>
    <property type="match status" value="1"/>
</dbReference>
<evidence type="ECO:0000313" key="3">
    <source>
        <dbReference type="EMBL" id="VVC39122.1"/>
    </source>
</evidence>
<feature type="domain" description="Ribonuclease J C-terminal" evidence="2">
    <location>
        <begin position="66"/>
        <end position="157"/>
    </location>
</feature>
<evidence type="ECO:0000313" key="4">
    <source>
        <dbReference type="Proteomes" id="UP000325440"/>
    </source>
</evidence>
<dbReference type="Proteomes" id="UP000325440">
    <property type="component" value="Unassembled WGS sequence"/>
</dbReference>
<dbReference type="PANTHER" id="PTHR36842">
    <property type="entry name" value="PROTEIN TOLB HOMOLOG"/>
    <property type="match status" value="1"/>
</dbReference>
<proteinExistence type="inferred from homology"/>
<keyword evidence="4" id="KW-1185">Reference proteome</keyword>
<dbReference type="InterPro" id="IPR011659">
    <property type="entry name" value="WD40"/>
</dbReference>